<evidence type="ECO:0000313" key="2">
    <source>
        <dbReference type="Proteomes" id="UP001175271"/>
    </source>
</evidence>
<organism evidence="1 2">
    <name type="scientific">Steinernema hermaphroditum</name>
    <dbReference type="NCBI Taxonomy" id="289476"/>
    <lineage>
        <taxon>Eukaryota</taxon>
        <taxon>Metazoa</taxon>
        <taxon>Ecdysozoa</taxon>
        <taxon>Nematoda</taxon>
        <taxon>Chromadorea</taxon>
        <taxon>Rhabditida</taxon>
        <taxon>Tylenchina</taxon>
        <taxon>Panagrolaimomorpha</taxon>
        <taxon>Strongyloidoidea</taxon>
        <taxon>Steinernematidae</taxon>
        <taxon>Steinernema</taxon>
    </lineage>
</organism>
<protein>
    <submittedName>
        <fullName evidence="1">Uncharacterized protein</fullName>
    </submittedName>
</protein>
<comment type="caution">
    <text evidence="1">The sequence shown here is derived from an EMBL/GenBank/DDBJ whole genome shotgun (WGS) entry which is preliminary data.</text>
</comment>
<reference evidence="1" key="1">
    <citation type="submission" date="2023-06" db="EMBL/GenBank/DDBJ databases">
        <title>Genomic analysis of the entomopathogenic nematode Steinernema hermaphroditum.</title>
        <authorList>
            <person name="Schwarz E.M."/>
            <person name="Heppert J.K."/>
            <person name="Baniya A."/>
            <person name="Schwartz H.T."/>
            <person name="Tan C.-H."/>
            <person name="Antoshechkin I."/>
            <person name="Sternberg P.W."/>
            <person name="Goodrich-Blair H."/>
            <person name="Dillman A.R."/>
        </authorList>
    </citation>
    <scope>NUCLEOTIDE SEQUENCE</scope>
    <source>
        <strain evidence="1">PS9179</strain>
        <tissue evidence="1">Whole animal</tissue>
    </source>
</reference>
<name>A0AA39I729_9BILA</name>
<gene>
    <name evidence="1" type="ORF">QR680_013067</name>
</gene>
<evidence type="ECO:0000313" key="1">
    <source>
        <dbReference type="EMBL" id="KAK0417534.1"/>
    </source>
</evidence>
<keyword evidence="2" id="KW-1185">Reference proteome</keyword>
<dbReference type="Proteomes" id="UP001175271">
    <property type="component" value="Unassembled WGS sequence"/>
</dbReference>
<accession>A0AA39I729</accession>
<dbReference type="EMBL" id="JAUCMV010000002">
    <property type="protein sequence ID" value="KAK0417534.1"/>
    <property type="molecule type" value="Genomic_DNA"/>
</dbReference>
<dbReference type="AlphaFoldDB" id="A0AA39I729"/>
<proteinExistence type="predicted"/>
<sequence length="79" mass="8765">MGPKQTHFLSRRQVPVDIFLLGLLFSVALTSLTSRHNLFTSPTLKDGVLVTSKAENQARCAAQDVPSWHSWHGPLNVHC</sequence>